<evidence type="ECO:0000313" key="2">
    <source>
        <dbReference type="EMBL" id="PWR75079.1"/>
    </source>
</evidence>
<evidence type="ECO:0008006" key="4">
    <source>
        <dbReference type="Google" id="ProtNLM"/>
    </source>
</evidence>
<evidence type="ECO:0000256" key="1">
    <source>
        <dbReference type="SAM" id="Phobius"/>
    </source>
</evidence>
<sequence>MVGPYLPVVTLIGELTILIISSIIFCGFILLILTFYSMKSGNILFPRFMRAGLLFLEGLMRALFRLFGFEDSDFLKIIVTLQNSLNWKAFLAIPVHDRVVFIPHCLRSNSCPAHLHDEGLKCRECGLCRVGEGKRFLEALGYRVFIIPGSSFIKRMIKRYHPKAIIGIGCLMEVKEGLEMANQVDIIAMGVVNLSDGCVETTADWDQVYKIALLGIPAKNVPDEMKKYLD</sequence>
<dbReference type="AlphaFoldDB" id="A0A2V2N5I7"/>
<dbReference type="PANTHER" id="PTHR43801:SF1">
    <property type="entry name" value="POLYPRENYL SYNTHETASE"/>
    <property type="match status" value="1"/>
</dbReference>
<reference evidence="2 3" key="1">
    <citation type="submission" date="2018-05" db="EMBL/GenBank/DDBJ databases">
        <title>Draft genome of Methanospirillum stamsii Pt1.</title>
        <authorList>
            <person name="Dueholm M.S."/>
            <person name="Nielsen P.H."/>
            <person name="Bakmann L.F."/>
            <person name="Otzen D.E."/>
        </authorList>
    </citation>
    <scope>NUCLEOTIDE SEQUENCE [LARGE SCALE GENOMIC DNA]</scope>
    <source>
        <strain evidence="2 3">Pt1</strain>
    </source>
</reference>
<feature type="transmembrane region" description="Helical" evidence="1">
    <location>
        <begin position="15"/>
        <end position="36"/>
    </location>
</feature>
<name>A0A2V2N5I7_9EURY</name>
<proteinExistence type="predicted"/>
<dbReference type="InterPro" id="IPR002829">
    <property type="entry name" value="DUF116"/>
</dbReference>
<dbReference type="EMBL" id="QGMZ01000014">
    <property type="protein sequence ID" value="PWR75079.1"/>
    <property type="molecule type" value="Genomic_DNA"/>
</dbReference>
<protein>
    <recommendedName>
        <fullName evidence="4">DUF116 domain-containing protein</fullName>
    </recommendedName>
</protein>
<keyword evidence="1" id="KW-0472">Membrane</keyword>
<dbReference type="Proteomes" id="UP000245934">
    <property type="component" value="Unassembled WGS sequence"/>
</dbReference>
<accession>A0A2V2N5I7</accession>
<dbReference type="Pfam" id="PF01976">
    <property type="entry name" value="DUF116"/>
    <property type="match status" value="1"/>
</dbReference>
<evidence type="ECO:0000313" key="3">
    <source>
        <dbReference type="Proteomes" id="UP000245934"/>
    </source>
</evidence>
<comment type="caution">
    <text evidence="2">The sequence shown here is derived from an EMBL/GenBank/DDBJ whole genome shotgun (WGS) entry which is preliminary data.</text>
</comment>
<dbReference type="PANTHER" id="PTHR43801">
    <property type="entry name" value="NUCLEOTIDE-BINDING PROTEIN-RELATED"/>
    <property type="match status" value="1"/>
</dbReference>
<keyword evidence="1" id="KW-0812">Transmembrane</keyword>
<gene>
    <name evidence="2" type="ORF">DLD82_07410</name>
</gene>
<keyword evidence="1" id="KW-1133">Transmembrane helix</keyword>
<keyword evidence="3" id="KW-1185">Reference proteome</keyword>
<organism evidence="2 3">
    <name type="scientific">Methanospirillum stamsii</name>
    <dbReference type="NCBI Taxonomy" id="1277351"/>
    <lineage>
        <taxon>Archaea</taxon>
        <taxon>Methanobacteriati</taxon>
        <taxon>Methanobacteriota</taxon>
        <taxon>Stenosarchaea group</taxon>
        <taxon>Methanomicrobia</taxon>
        <taxon>Methanomicrobiales</taxon>
        <taxon>Methanospirillaceae</taxon>
        <taxon>Methanospirillum</taxon>
    </lineage>
</organism>
<dbReference type="PIRSF" id="PIRSF006594">
    <property type="entry name" value="UCP006594"/>
    <property type="match status" value="1"/>
</dbReference>